<dbReference type="InterPro" id="IPR001715">
    <property type="entry name" value="CH_dom"/>
</dbReference>
<dbReference type="SUPFAM" id="SSF47576">
    <property type="entry name" value="Calponin-homology domain, CH-domain"/>
    <property type="match status" value="1"/>
</dbReference>
<feature type="compositionally biased region" description="Basic residues" evidence="2">
    <location>
        <begin position="757"/>
        <end position="768"/>
    </location>
</feature>
<sequence>MSERRRNPRSARNPAGFINRSAREGFATGRSSIITGRSARDSIYTSRTSKAQTARGIVPTIRPPSDGNFKRADHETERVIFSSINTARVSHHSQRDRPAPPASIMSHNLHRHRSQWMMTHMENTIQEKMTLRDVIDYCRHRLAEVQSRKHDPTELTAVACDLLMTYASCTGNKARALQPLVQVLMNSIYKDLTGYQPKQLGAANVVDLCKRDTYLGEYKRLLRMIEKAYLDIRESKRRTKKLRMSRIYRQKVLRNAITEWQKNIMYLGLKMWRQNAINIKRQRVLLHTRMEAWNHRQRDPDFTRKVWVLDFLRMRVCLRKLTKAMKRYNFRKAVNESQRNDITDYMKKLNALRLRVKNLEKDFEEKKHHHFILSNELDKSEKVRERLSGFRYEFALDSFLDVCETLLKNLKQQLEDIAESDTPDMRRMWFDDPCRVFSFTKSGALEELTSASEQDIILMWVNFQLRNFGVKRDKSKNAGSLKARQAKVTDIGNFTSDMRGGLVLLKLLVEVLPEEASYQLEKVLNFHEPHERVEHMLKIFKAWNPQLGKLINEKHIMYEKDPTVLVAFIGRLLCMYPSLPSQLNASHLADSINDLLDDIDAVREMNKKKRKKSSFYKEEFFCKPKMPTEDPATKPQLFQKPKYQMMAASLRSGQTVIKQSQHHQADKKMVEILSQYSSLMEEDAEVKQDKIDRLAKKWRENGRTRFSKAEQFRVEHVSQVDLKNIFTHTPEIKVVGSPKRFSAGHKRSNSTPTKFFSKNKHGKQSKKGSIRELATLHRTRRNKLRKVVEVTTKSDMRHMPNYALKRPSRKILSSANYDYHEWVVEYLGPKLEQVFTLGSRMLEDSTTIQRAWKITRAKMECFVIRLLNNRLRQTPEALIDHHLLRERKMCTSLHEYDFKEIFREQKHWDSMVELKAVEASIRTWQLELKKIFLNYAQDDSTDSSTTAMNEIEYWSFLKDSRLLNSRCNKRTALRIFNDAVEKIVAATRCQRSVRHYFFADRERCITHPVPLKKSGQIDLKVNRELSRQDFIHVVLRLAYVRQSSGSLASRLDDLMRILSVNTRQLQATYFRQHVRSESFYKLFAKYRWHLRNIYVYFAAQIVNPTNLDSNDESMNLKEWSDMLRCARLLEPDGPITVENMETIFSNSRTEEYTTAQTSNEEEALLTYTDFLEAVVILACFRYSDPYESMRERFVRFIKDDFLPNCFRWINSPAGRQMAKTAESNKAVEREPTKARSKISSMDSAGKPKTSRGKPMTRKTTRNVSRGMSRNTSTMSNNDGENITFAKRATSS</sequence>
<evidence type="ECO:0000256" key="2">
    <source>
        <dbReference type="SAM" id="MobiDB-lite"/>
    </source>
</evidence>
<reference evidence="4" key="1">
    <citation type="submission" date="2021-01" db="EMBL/GenBank/DDBJ databases">
        <authorList>
            <person name="Corre E."/>
            <person name="Pelletier E."/>
            <person name="Niang G."/>
            <person name="Scheremetjew M."/>
            <person name="Finn R."/>
            <person name="Kale V."/>
            <person name="Holt S."/>
            <person name="Cochrane G."/>
            <person name="Meng A."/>
            <person name="Brown T."/>
            <person name="Cohen L."/>
        </authorList>
    </citation>
    <scope>NUCLEOTIDE SEQUENCE</scope>
    <source>
        <strain evidence="4">CCCM811</strain>
    </source>
</reference>
<keyword evidence="1" id="KW-0175">Coiled coil</keyword>
<feature type="region of interest" description="Disordered" evidence="2">
    <location>
        <begin position="739"/>
        <end position="769"/>
    </location>
</feature>
<evidence type="ECO:0000313" key="4">
    <source>
        <dbReference type="EMBL" id="CAE0674480.1"/>
    </source>
</evidence>
<organism evidence="4">
    <name type="scientific">Lotharella globosa</name>
    <dbReference type="NCBI Taxonomy" id="91324"/>
    <lineage>
        <taxon>Eukaryota</taxon>
        <taxon>Sar</taxon>
        <taxon>Rhizaria</taxon>
        <taxon>Cercozoa</taxon>
        <taxon>Chlorarachniophyceae</taxon>
        <taxon>Lotharella</taxon>
    </lineage>
</organism>
<dbReference type="Gene3D" id="1.10.418.10">
    <property type="entry name" value="Calponin-like domain"/>
    <property type="match status" value="1"/>
</dbReference>
<protein>
    <recommendedName>
        <fullName evidence="3">Calponin-homology (CH) domain-containing protein</fullName>
    </recommendedName>
</protein>
<feature type="region of interest" description="Disordered" evidence="2">
    <location>
        <begin position="1217"/>
        <end position="1291"/>
    </location>
</feature>
<accession>A0A7S4DWJ0</accession>
<dbReference type="InterPro" id="IPR036872">
    <property type="entry name" value="CH_dom_sf"/>
</dbReference>
<dbReference type="PROSITE" id="PS50021">
    <property type="entry name" value="CH"/>
    <property type="match status" value="1"/>
</dbReference>
<feature type="compositionally biased region" description="Polar residues" evidence="2">
    <location>
        <begin position="1261"/>
        <end position="1280"/>
    </location>
</feature>
<dbReference type="EMBL" id="HBIV01036836">
    <property type="protein sequence ID" value="CAE0674480.1"/>
    <property type="molecule type" value="Transcribed_RNA"/>
</dbReference>
<name>A0A7S4DWJ0_9EUKA</name>
<feature type="coiled-coil region" evidence="1">
    <location>
        <begin position="335"/>
        <end position="369"/>
    </location>
</feature>
<feature type="compositionally biased region" description="Basic residues" evidence="2">
    <location>
        <begin position="1248"/>
        <end position="1260"/>
    </location>
</feature>
<proteinExistence type="predicted"/>
<feature type="region of interest" description="Disordered" evidence="2">
    <location>
        <begin position="1"/>
        <end position="33"/>
    </location>
</feature>
<evidence type="ECO:0000256" key="1">
    <source>
        <dbReference type="SAM" id="Coils"/>
    </source>
</evidence>
<gene>
    <name evidence="4" type="ORF">LGLO00237_LOCUS26254</name>
</gene>
<feature type="domain" description="Calponin-homology (CH)" evidence="3">
    <location>
        <begin position="451"/>
        <end position="577"/>
    </location>
</feature>
<evidence type="ECO:0000259" key="3">
    <source>
        <dbReference type="PROSITE" id="PS50021"/>
    </source>
</evidence>